<dbReference type="Proteomes" id="UP000000238">
    <property type="component" value="Chromosome"/>
</dbReference>
<evidence type="ECO:0000313" key="7">
    <source>
        <dbReference type="EMBL" id="ABC29843.1"/>
    </source>
</evidence>
<name>Q2SHN1_HAHCH</name>
<dbReference type="EMBL" id="CP000155">
    <property type="protein sequence ID" value="ABC29843.1"/>
    <property type="molecule type" value="Genomic_DNA"/>
</dbReference>
<keyword evidence="2" id="KW-0805">Transcription regulation</keyword>
<evidence type="ECO:0000256" key="4">
    <source>
        <dbReference type="ARBA" id="ARBA00023159"/>
    </source>
</evidence>
<dbReference type="GO" id="GO:0003677">
    <property type="term" value="F:DNA binding"/>
    <property type="evidence" value="ECO:0007669"/>
    <property type="project" value="UniProtKB-KW"/>
</dbReference>
<keyword evidence="5" id="KW-0804">Transcription</keyword>
<dbReference type="SUPFAM" id="SSF46785">
    <property type="entry name" value="Winged helix' DNA-binding domain"/>
    <property type="match status" value="1"/>
</dbReference>
<dbReference type="InterPro" id="IPR036388">
    <property type="entry name" value="WH-like_DNA-bd_sf"/>
</dbReference>
<keyword evidence="3" id="KW-0238">DNA-binding</keyword>
<dbReference type="Gene3D" id="3.40.190.290">
    <property type="match status" value="1"/>
</dbReference>
<dbReference type="STRING" id="349521.HCH_03077"/>
<dbReference type="PROSITE" id="PS50931">
    <property type="entry name" value="HTH_LYSR"/>
    <property type="match status" value="1"/>
</dbReference>
<dbReference type="HOGENOM" id="CLU_039613_9_0_6"/>
<organism evidence="7 8">
    <name type="scientific">Hahella chejuensis (strain KCTC 2396)</name>
    <dbReference type="NCBI Taxonomy" id="349521"/>
    <lineage>
        <taxon>Bacteria</taxon>
        <taxon>Pseudomonadati</taxon>
        <taxon>Pseudomonadota</taxon>
        <taxon>Gammaproteobacteria</taxon>
        <taxon>Oceanospirillales</taxon>
        <taxon>Hahellaceae</taxon>
        <taxon>Hahella</taxon>
    </lineage>
</organism>
<keyword evidence="4" id="KW-0010">Activator</keyword>
<comment type="similarity">
    <text evidence="1">Belongs to the LysR transcriptional regulatory family.</text>
</comment>
<dbReference type="KEGG" id="hch:HCH_03077"/>
<dbReference type="InterPro" id="IPR000847">
    <property type="entry name" value="LysR_HTH_N"/>
</dbReference>
<evidence type="ECO:0000259" key="6">
    <source>
        <dbReference type="PROSITE" id="PS50931"/>
    </source>
</evidence>
<evidence type="ECO:0000256" key="2">
    <source>
        <dbReference type="ARBA" id="ARBA00023015"/>
    </source>
</evidence>
<evidence type="ECO:0000256" key="1">
    <source>
        <dbReference type="ARBA" id="ARBA00009437"/>
    </source>
</evidence>
<dbReference type="GO" id="GO:0003700">
    <property type="term" value="F:DNA-binding transcription factor activity"/>
    <property type="evidence" value="ECO:0007669"/>
    <property type="project" value="InterPro"/>
</dbReference>
<reference evidence="7 8" key="1">
    <citation type="journal article" date="2005" name="Nucleic Acids Res.">
        <title>Genomic blueprint of Hahella chejuensis, a marine microbe producing an algicidal agent.</title>
        <authorList>
            <person name="Jeong H."/>
            <person name="Yim J.H."/>
            <person name="Lee C."/>
            <person name="Choi S.-H."/>
            <person name="Park Y.K."/>
            <person name="Yoon S.H."/>
            <person name="Hur C.-G."/>
            <person name="Kang H.-Y."/>
            <person name="Kim D."/>
            <person name="Lee H.H."/>
            <person name="Park K.H."/>
            <person name="Park S.-H."/>
            <person name="Park H.-S."/>
            <person name="Lee H.K."/>
            <person name="Oh T.K."/>
            <person name="Kim J.F."/>
        </authorList>
    </citation>
    <scope>NUCLEOTIDE SEQUENCE [LARGE SCALE GENOMIC DNA]</scope>
    <source>
        <strain evidence="7 8">KCTC 2396</strain>
    </source>
</reference>
<gene>
    <name evidence="7" type="ordered locus">HCH_03077</name>
</gene>
<feature type="domain" description="HTH lysR-type" evidence="6">
    <location>
        <begin position="5"/>
        <end position="62"/>
    </location>
</feature>
<proteinExistence type="inferred from homology"/>
<evidence type="ECO:0000313" key="8">
    <source>
        <dbReference type="Proteomes" id="UP000000238"/>
    </source>
</evidence>
<accession>Q2SHN1</accession>
<dbReference type="PANTHER" id="PTHR30293:SF2">
    <property type="entry name" value="TRANSCRIPTIONAL ACTIVATOR PROTEIN NHAR"/>
    <property type="match status" value="1"/>
</dbReference>
<dbReference type="RefSeq" id="WP_011396912.1">
    <property type="nucleotide sequence ID" value="NC_007645.1"/>
</dbReference>
<dbReference type="InterPro" id="IPR036390">
    <property type="entry name" value="WH_DNA-bd_sf"/>
</dbReference>
<dbReference type="SUPFAM" id="SSF53850">
    <property type="entry name" value="Periplasmic binding protein-like II"/>
    <property type="match status" value="1"/>
</dbReference>
<evidence type="ECO:0000256" key="3">
    <source>
        <dbReference type="ARBA" id="ARBA00023125"/>
    </source>
</evidence>
<dbReference type="AlphaFoldDB" id="Q2SHN1"/>
<dbReference type="Gene3D" id="1.10.10.10">
    <property type="entry name" value="Winged helix-like DNA-binding domain superfamily/Winged helix DNA-binding domain"/>
    <property type="match status" value="1"/>
</dbReference>
<dbReference type="InterPro" id="IPR005119">
    <property type="entry name" value="LysR_subst-bd"/>
</dbReference>
<evidence type="ECO:0000256" key="5">
    <source>
        <dbReference type="ARBA" id="ARBA00023163"/>
    </source>
</evidence>
<dbReference type="GO" id="GO:2000142">
    <property type="term" value="P:regulation of DNA-templated transcription initiation"/>
    <property type="evidence" value="ECO:0007669"/>
    <property type="project" value="TreeGrafter"/>
</dbReference>
<keyword evidence="8" id="KW-1185">Reference proteome</keyword>
<dbReference type="Pfam" id="PF00126">
    <property type="entry name" value="HTH_1"/>
    <property type="match status" value="1"/>
</dbReference>
<dbReference type="PANTHER" id="PTHR30293">
    <property type="entry name" value="TRANSCRIPTIONAL REGULATORY PROTEIN NAC-RELATED"/>
    <property type="match status" value="1"/>
</dbReference>
<dbReference type="eggNOG" id="COG0583">
    <property type="taxonomic scope" value="Bacteria"/>
</dbReference>
<sequence>MLKSLNFKHLYYFWVIAREGSLVAASKELNLAPQTLSGQLSSLEESLGGLLFNRKGRRMTLTQLGRLVLSYADDMFRVAGELQQVALLVTSGRSISLAVGISASIHKLFAYRMLEPALHLDREVKLSCRSGTVEHLVQELLSYRLDIVLADRLPPLQRDSQTHWRELESSSISLFAKPDLARVLRKNFPLSLDGQPFLATTLESPYFQQLMRWLGEHGVKPVIKAEIDDSALLKVFGARGLGVFAAPTVIRDEVLRQYQVELVGSIEAVTERLYAVTRSVRSGNPAIEAICMRHTAF</sequence>
<dbReference type="Pfam" id="PF03466">
    <property type="entry name" value="LysR_substrate"/>
    <property type="match status" value="1"/>
</dbReference>
<protein>
    <submittedName>
        <fullName evidence="7">Transcriptional regulator</fullName>
    </submittedName>
</protein>